<proteinExistence type="predicted"/>
<evidence type="ECO:0000256" key="1">
    <source>
        <dbReference type="SAM" id="MobiDB-lite"/>
    </source>
</evidence>
<name>A0A3D9SZE7_9ACTN</name>
<feature type="region of interest" description="Disordered" evidence="1">
    <location>
        <begin position="1"/>
        <end position="84"/>
    </location>
</feature>
<reference evidence="2 3" key="1">
    <citation type="submission" date="2018-08" db="EMBL/GenBank/DDBJ databases">
        <title>Sequencing the genomes of 1000 actinobacteria strains.</title>
        <authorList>
            <person name="Klenk H.-P."/>
        </authorList>
    </citation>
    <scope>NUCLEOTIDE SEQUENCE [LARGE SCALE GENOMIC DNA]</scope>
    <source>
        <strain evidence="2 3">DSM 43927</strain>
    </source>
</reference>
<sequence length="84" mass="9232">MPHKKMEGNETQRRKAAREARAAGTTPSAENATTGASKQPHTRPEHEPHHHAERLSDIHRGKQQDTSPDPKPGYGKPSSKRHGG</sequence>
<evidence type="ECO:0000313" key="2">
    <source>
        <dbReference type="EMBL" id="REE99940.1"/>
    </source>
</evidence>
<protein>
    <submittedName>
        <fullName evidence="2">Uncharacterized protein</fullName>
    </submittedName>
</protein>
<evidence type="ECO:0000313" key="3">
    <source>
        <dbReference type="Proteomes" id="UP000256661"/>
    </source>
</evidence>
<feature type="compositionally biased region" description="Basic and acidic residues" evidence="1">
    <location>
        <begin position="42"/>
        <end position="63"/>
    </location>
</feature>
<dbReference type="OrthoDB" id="3482169at2"/>
<accession>A0A3D9SZE7</accession>
<dbReference type="AlphaFoldDB" id="A0A3D9SZE7"/>
<dbReference type="Proteomes" id="UP000256661">
    <property type="component" value="Unassembled WGS sequence"/>
</dbReference>
<feature type="compositionally biased region" description="Polar residues" evidence="1">
    <location>
        <begin position="25"/>
        <end position="39"/>
    </location>
</feature>
<dbReference type="RefSeq" id="WP_116025157.1">
    <property type="nucleotide sequence ID" value="NZ_QTTT01000001.1"/>
</dbReference>
<organism evidence="2 3">
    <name type="scientific">Thermomonospora umbrina</name>
    <dbReference type="NCBI Taxonomy" id="111806"/>
    <lineage>
        <taxon>Bacteria</taxon>
        <taxon>Bacillati</taxon>
        <taxon>Actinomycetota</taxon>
        <taxon>Actinomycetes</taxon>
        <taxon>Streptosporangiales</taxon>
        <taxon>Thermomonosporaceae</taxon>
        <taxon>Thermomonospora</taxon>
    </lineage>
</organism>
<dbReference type="EMBL" id="QTTT01000001">
    <property type="protein sequence ID" value="REE99940.1"/>
    <property type="molecule type" value="Genomic_DNA"/>
</dbReference>
<keyword evidence="3" id="KW-1185">Reference proteome</keyword>
<gene>
    <name evidence="2" type="ORF">DFJ69_5458</name>
</gene>
<feature type="compositionally biased region" description="Basic and acidic residues" evidence="1">
    <location>
        <begin position="1"/>
        <end position="21"/>
    </location>
</feature>
<comment type="caution">
    <text evidence="2">The sequence shown here is derived from an EMBL/GenBank/DDBJ whole genome shotgun (WGS) entry which is preliminary data.</text>
</comment>